<accession>A0A2A9ND37</accession>
<gene>
    <name evidence="1" type="ORF">AMATHDRAFT_68189</name>
</gene>
<organism evidence="1 2">
    <name type="scientific">Amanita thiersii Skay4041</name>
    <dbReference type="NCBI Taxonomy" id="703135"/>
    <lineage>
        <taxon>Eukaryota</taxon>
        <taxon>Fungi</taxon>
        <taxon>Dikarya</taxon>
        <taxon>Basidiomycota</taxon>
        <taxon>Agaricomycotina</taxon>
        <taxon>Agaricomycetes</taxon>
        <taxon>Agaricomycetidae</taxon>
        <taxon>Agaricales</taxon>
        <taxon>Pluteineae</taxon>
        <taxon>Amanitaceae</taxon>
        <taxon>Amanita</taxon>
    </lineage>
</organism>
<proteinExistence type="predicted"/>
<sequence>MNGLRYKGYTKGALKPLVHGKMPFLLQQKRRDEAGLLTHLPGTPEAAVILILG</sequence>
<dbReference type="AlphaFoldDB" id="A0A2A9ND37"/>
<evidence type="ECO:0000313" key="2">
    <source>
        <dbReference type="Proteomes" id="UP000242287"/>
    </source>
</evidence>
<dbReference type="Proteomes" id="UP000242287">
    <property type="component" value="Unassembled WGS sequence"/>
</dbReference>
<protein>
    <submittedName>
        <fullName evidence="1">Uncharacterized protein</fullName>
    </submittedName>
</protein>
<name>A0A2A9ND37_9AGAR</name>
<dbReference type="EMBL" id="KZ302126">
    <property type="protein sequence ID" value="PFH47224.1"/>
    <property type="molecule type" value="Genomic_DNA"/>
</dbReference>
<reference evidence="1 2" key="1">
    <citation type="submission" date="2014-02" db="EMBL/GenBank/DDBJ databases">
        <title>Transposable element dynamics among asymbiotic and ectomycorrhizal Amanita fungi.</title>
        <authorList>
            <consortium name="DOE Joint Genome Institute"/>
            <person name="Hess J."/>
            <person name="Skrede I."/>
            <person name="Wolfe B."/>
            <person name="LaButti K."/>
            <person name="Ohm R.A."/>
            <person name="Grigoriev I.V."/>
            <person name="Pringle A."/>
        </authorList>
    </citation>
    <scope>NUCLEOTIDE SEQUENCE [LARGE SCALE GENOMIC DNA]</scope>
    <source>
        <strain evidence="1 2">SKay4041</strain>
    </source>
</reference>
<keyword evidence="2" id="KW-1185">Reference proteome</keyword>
<evidence type="ECO:0000313" key="1">
    <source>
        <dbReference type="EMBL" id="PFH47224.1"/>
    </source>
</evidence>